<dbReference type="AlphaFoldDB" id="A0A7Y0AL42"/>
<sequence length="97" mass="11163">MEKKEVQDLVIETIKEFVDNNGIETEEVTVTQRLIGRSGIFDSIGLVNFLVDLEEVLEEKYDRVFSLSSERAMSRSTSPFSNVEELTKFILELDDEE</sequence>
<evidence type="ECO:0000313" key="1">
    <source>
        <dbReference type="EMBL" id="NML69354.1"/>
    </source>
</evidence>
<accession>A0A7Y0AL42</accession>
<dbReference type="Gene3D" id="1.10.1200.10">
    <property type="entry name" value="ACP-like"/>
    <property type="match status" value="1"/>
</dbReference>
<reference evidence="1 2" key="1">
    <citation type="submission" date="2020-04" db="EMBL/GenBank/DDBJ databases">
        <title>Chryseobacterium sp. RP-3-3 sp. nov., isolated from Jeju soil.</title>
        <authorList>
            <person name="Dahal R.H."/>
        </authorList>
    </citation>
    <scope>NUCLEOTIDE SEQUENCE [LARGE SCALE GENOMIC DNA]</scope>
    <source>
        <strain evidence="1 2">RP-3-3</strain>
    </source>
</reference>
<evidence type="ECO:0008006" key="3">
    <source>
        <dbReference type="Google" id="ProtNLM"/>
    </source>
</evidence>
<keyword evidence="2" id="KW-1185">Reference proteome</keyword>
<protein>
    <recommendedName>
        <fullName evidence="3">Carrier domain-containing protein</fullName>
    </recommendedName>
</protein>
<name>A0A7Y0AL42_9FLAO</name>
<dbReference type="Proteomes" id="UP000544054">
    <property type="component" value="Unassembled WGS sequence"/>
</dbReference>
<dbReference type="InterPro" id="IPR036736">
    <property type="entry name" value="ACP-like_sf"/>
</dbReference>
<dbReference type="RefSeq" id="WP_169233913.1">
    <property type="nucleotide sequence ID" value="NZ_JABBGI010000006.1"/>
</dbReference>
<gene>
    <name evidence="1" type="ORF">HHL23_06050</name>
</gene>
<evidence type="ECO:0000313" key="2">
    <source>
        <dbReference type="Proteomes" id="UP000544054"/>
    </source>
</evidence>
<organism evidence="1 2">
    <name type="scientific">Chryseobacterium antibioticum</name>
    <dbReference type="NCBI Taxonomy" id="2728847"/>
    <lineage>
        <taxon>Bacteria</taxon>
        <taxon>Pseudomonadati</taxon>
        <taxon>Bacteroidota</taxon>
        <taxon>Flavobacteriia</taxon>
        <taxon>Flavobacteriales</taxon>
        <taxon>Weeksellaceae</taxon>
        <taxon>Chryseobacterium group</taxon>
        <taxon>Chryseobacterium</taxon>
    </lineage>
</organism>
<comment type="caution">
    <text evidence="1">The sequence shown here is derived from an EMBL/GenBank/DDBJ whole genome shotgun (WGS) entry which is preliminary data.</text>
</comment>
<proteinExistence type="predicted"/>
<dbReference type="EMBL" id="JABBGI010000006">
    <property type="protein sequence ID" value="NML69354.1"/>
    <property type="molecule type" value="Genomic_DNA"/>
</dbReference>